<dbReference type="AlphaFoldDB" id="A0A251RY90"/>
<name>A0A251RY90_HELAN</name>
<evidence type="ECO:0000313" key="3">
    <source>
        <dbReference type="Proteomes" id="UP000215914"/>
    </source>
</evidence>
<keyword evidence="3" id="KW-1185">Reference proteome</keyword>
<dbReference type="EMBL" id="MNCJ02000317">
    <property type="protein sequence ID" value="KAF5819017.1"/>
    <property type="molecule type" value="Genomic_DNA"/>
</dbReference>
<proteinExistence type="predicted"/>
<dbReference type="Proteomes" id="UP000215914">
    <property type="component" value="Chromosome 16"/>
</dbReference>
<evidence type="ECO:0000313" key="1">
    <source>
        <dbReference type="EMBL" id="KAF5819017.1"/>
    </source>
</evidence>
<accession>A0A251RY90</accession>
<dbReference type="InParanoid" id="A0A251RY90"/>
<gene>
    <name evidence="2" type="ORF">HannXRQ_Chr16g0503851</name>
    <name evidence="1" type="ORF">HanXRQr2_Chr02g0072851</name>
</gene>
<reference evidence="1" key="3">
    <citation type="submission" date="2020-06" db="EMBL/GenBank/DDBJ databases">
        <title>Helianthus annuus Genome sequencing and assembly Release 2.</title>
        <authorList>
            <person name="Gouzy J."/>
            <person name="Langlade N."/>
            <person name="Munos S."/>
        </authorList>
    </citation>
    <scope>NUCLEOTIDE SEQUENCE</scope>
    <source>
        <tissue evidence="1">Leaves</tissue>
    </source>
</reference>
<reference evidence="1 3" key="1">
    <citation type="journal article" date="2017" name="Nature">
        <title>The sunflower genome provides insights into oil metabolism, flowering and Asterid evolution.</title>
        <authorList>
            <person name="Badouin H."/>
            <person name="Gouzy J."/>
            <person name="Grassa C.J."/>
            <person name="Murat F."/>
            <person name="Staton S.E."/>
            <person name="Cottret L."/>
            <person name="Lelandais-Briere C."/>
            <person name="Owens G.L."/>
            <person name="Carrere S."/>
            <person name="Mayjonade B."/>
            <person name="Legrand L."/>
            <person name="Gill N."/>
            <person name="Kane N.C."/>
            <person name="Bowers J.E."/>
            <person name="Hubner S."/>
            <person name="Bellec A."/>
            <person name="Berard A."/>
            <person name="Berges H."/>
            <person name="Blanchet N."/>
            <person name="Boniface M.C."/>
            <person name="Brunel D."/>
            <person name="Catrice O."/>
            <person name="Chaidir N."/>
            <person name="Claudel C."/>
            <person name="Donnadieu C."/>
            <person name="Faraut T."/>
            <person name="Fievet G."/>
            <person name="Helmstetter N."/>
            <person name="King M."/>
            <person name="Knapp S.J."/>
            <person name="Lai Z."/>
            <person name="Le Paslier M.C."/>
            <person name="Lippi Y."/>
            <person name="Lorenzon L."/>
            <person name="Mandel J.R."/>
            <person name="Marage G."/>
            <person name="Marchand G."/>
            <person name="Marquand E."/>
            <person name="Bret-Mestries E."/>
            <person name="Morien E."/>
            <person name="Nambeesan S."/>
            <person name="Nguyen T."/>
            <person name="Pegot-Espagnet P."/>
            <person name="Pouilly N."/>
            <person name="Raftis F."/>
            <person name="Sallet E."/>
            <person name="Schiex T."/>
            <person name="Thomas J."/>
            <person name="Vandecasteele C."/>
            <person name="Vares D."/>
            <person name="Vear F."/>
            <person name="Vautrin S."/>
            <person name="Crespi M."/>
            <person name="Mangin B."/>
            <person name="Burke J.M."/>
            <person name="Salse J."/>
            <person name="Munos S."/>
            <person name="Vincourt P."/>
            <person name="Rieseberg L.H."/>
            <person name="Langlade N.B."/>
        </authorList>
    </citation>
    <scope>NUCLEOTIDE SEQUENCE [LARGE SCALE GENOMIC DNA]</scope>
    <source>
        <strain evidence="3">cv. SF193</strain>
        <tissue evidence="1">Leaves</tissue>
    </source>
</reference>
<protein>
    <submittedName>
        <fullName evidence="2">Uncharacterized protein</fullName>
    </submittedName>
</protein>
<reference evidence="2" key="2">
    <citation type="submission" date="2017-02" db="EMBL/GenBank/DDBJ databases">
        <title>Sunflower complete genome.</title>
        <authorList>
            <person name="Langlade N."/>
            <person name="Munos S."/>
        </authorList>
    </citation>
    <scope>NUCLEOTIDE SEQUENCE [LARGE SCALE GENOMIC DNA]</scope>
    <source>
        <tissue evidence="2">Leaves</tissue>
    </source>
</reference>
<dbReference type="Gramene" id="mRNA:HanXRQr2_Chr02g0072851">
    <property type="protein sequence ID" value="mRNA:HanXRQr2_Chr02g0072851"/>
    <property type="gene ID" value="HanXRQr2_Chr02g0072851"/>
</dbReference>
<dbReference type="EMBL" id="CM007905">
    <property type="protein sequence ID" value="OTF90826.1"/>
    <property type="molecule type" value="Genomic_DNA"/>
</dbReference>
<sequence length="71" mass="8116">MVFPSVYKTYNPTSLIFIHTSPPPRVLFFHHKFLFSISKSALNYLQHQGSAPQRSSDQGFLDLRLLFGSDS</sequence>
<organism evidence="2 3">
    <name type="scientific">Helianthus annuus</name>
    <name type="common">Common sunflower</name>
    <dbReference type="NCBI Taxonomy" id="4232"/>
    <lineage>
        <taxon>Eukaryota</taxon>
        <taxon>Viridiplantae</taxon>
        <taxon>Streptophyta</taxon>
        <taxon>Embryophyta</taxon>
        <taxon>Tracheophyta</taxon>
        <taxon>Spermatophyta</taxon>
        <taxon>Magnoliopsida</taxon>
        <taxon>eudicotyledons</taxon>
        <taxon>Gunneridae</taxon>
        <taxon>Pentapetalae</taxon>
        <taxon>asterids</taxon>
        <taxon>campanulids</taxon>
        <taxon>Asterales</taxon>
        <taxon>Asteraceae</taxon>
        <taxon>Asteroideae</taxon>
        <taxon>Heliantheae alliance</taxon>
        <taxon>Heliantheae</taxon>
        <taxon>Helianthus</taxon>
    </lineage>
</organism>
<evidence type="ECO:0000313" key="2">
    <source>
        <dbReference type="EMBL" id="OTF90826.1"/>
    </source>
</evidence>